<organism evidence="7 8">
    <name type="scientific">Octopus sinensis</name>
    <name type="common">East Asian common octopus</name>
    <dbReference type="NCBI Taxonomy" id="2607531"/>
    <lineage>
        <taxon>Eukaryota</taxon>
        <taxon>Metazoa</taxon>
        <taxon>Spiralia</taxon>
        <taxon>Lophotrochozoa</taxon>
        <taxon>Mollusca</taxon>
        <taxon>Cephalopoda</taxon>
        <taxon>Coleoidea</taxon>
        <taxon>Octopodiformes</taxon>
        <taxon>Octopoda</taxon>
        <taxon>Incirrata</taxon>
        <taxon>Octopodidae</taxon>
        <taxon>Octopus</taxon>
    </lineage>
</organism>
<sequence>MEYAAGGELYSFIKIHPENRLPEDRARPYIRQIISAVHYLHERGVAHRDLKMENIMLDEKKKNIKIVDFGLSNTFSKDNLMKTHCGSPEYAAPELFNPSEKYGPEIDIWSLGIIFYTMLVGKLPFTTPSSDQFRRRELQSQIEKGLVNCHFKEMMHLTPECKELINKLIEPSPSLRLPLMDVEIHPWVTLEAKFPFHPFQSFLKDKQMKNQVRPSFHTPGVISILIVN</sequence>
<dbReference type="KEGG" id="osn:115226729"/>
<keyword evidence="2" id="KW-0808">Transferase</keyword>
<evidence type="ECO:0000256" key="5">
    <source>
        <dbReference type="ARBA" id="ARBA00022840"/>
    </source>
</evidence>
<evidence type="ECO:0000256" key="1">
    <source>
        <dbReference type="ARBA" id="ARBA00022527"/>
    </source>
</evidence>
<dbReference type="SMART" id="SM00220">
    <property type="entry name" value="S_TKc"/>
    <property type="match status" value="1"/>
</dbReference>
<feature type="domain" description="Protein kinase" evidence="6">
    <location>
        <begin position="1"/>
        <end position="188"/>
    </location>
</feature>
<dbReference type="Proteomes" id="UP000515154">
    <property type="component" value="Linkage group LG30"/>
</dbReference>
<evidence type="ECO:0000256" key="4">
    <source>
        <dbReference type="ARBA" id="ARBA00022777"/>
    </source>
</evidence>
<keyword evidence="1" id="KW-0723">Serine/threonine-protein kinase</keyword>
<dbReference type="FunFam" id="1.10.510.10:FF:000571">
    <property type="entry name" value="Maternal embryonic leucine zipper kinase"/>
    <property type="match status" value="1"/>
</dbReference>
<dbReference type="SUPFAM" id="SSF56112">
    <property type="entry name" value="Protein kinase-like (PK-like)"/>
    <property type="match status" value="1"/>
</dbReference>
<dbReference type="PROSITE" id="PS50011">
    <property type="entry name" value="PROTEIN_KINASE_DOM"/>
    <property type="match status" value="1"/>
</dbReference>
<protein>
    <submittedName>
        <fullName evidence="8">NUAK family SNF1-like kinase 1</fullName>
    </submittedName>
</protein>
<evidence type="ECO:0000313" key="7">
    <source>
        <dbReference type="Proteomes" id="UP000515154"/>
    </source>
</evidence>
<dbReference type="InterPro" id="IPR008271">
    <property type="entry name" value="Ser/Thr_kinase_AS"/>
</dbReference>
<dbReference type="Gene3D" id="1.10.510.10">
    <property type="entry name" value="Transferase(Phosphotransferase) domain 1"/>
    <property type="match status" value="1"/>
</dbReference>
<evidence type="ECO:0000313" key="8">
    <source>
        <dbReference type="RefSeq" id="XP_029653610.2"/>
    </source>
</evidence>
<dbReference type="GO" id="GO:0035556">
    <property type="term" value="P:intracellular signal transduction"/>
    <property type="evidence" value="ECO:0007669"/>
    <property type="project" value="TreeGrafter"/>
</dbReference>
<proteinExistence type="predicted"/>
<dbReference type="GO" id="GO:0005524">
    <property type="term" value="F:ATP binding"/>
    <property type="evidence" value="ECO:0007669"/>
    <property type="project" value="UniProtKB-KW"/>
</dbReference>
<keyword evidence="3" id="KW-0547">Nucleotide-binding</keyword>
<keyword evidence="5" id="KW-0067">ATP-binding</keyword>
<dbReference type="InterPro" id="IPR011009">
    <property type="entry name" value="Kinase-like_dom_sf"/>
</dbReference>
<evidence type="ECO:0000256" key="3">
    <source>
        <dbReference type="ARBA" id="ARBA00022741"/>
    </source>
</evidence>
<dbReference type="PANTHER" id="PTHR24346">
    <property type="entry name" value="MAP/MICROTUBULE AFFINITY-REGULATING KINASE"/>
    <property type="match status" value="1"/>
</dbReference>
<gene>
    <name evidence="8" type="primary">LOC115226729</name>
</gene>
<dbReference type="AlphaFoldDB" id="A0A6P7TUL6"/>
<dbReference type="RefSeq" id="XP_029653610.2">
    <property type="nucleotide sequence ID" value="XM_029797750.2"/>
</dbReference>
<dbReference type="PROSITE" id="PS00108">
    <property type="entry name" value="PROTEIN_KINASE_ST"/>
    <property type="match status" value="1"/>
</dbReference>
<keyword evidence="7" id="KW-1185">Reference proteome</keyword>
<dbReference type="Pfam" id="PF00069">
    <property type="entry name" value="Pkinase"/>
    <property type="match status" value="1"/>
</dbReference>
<keyword evidence="4" id="KW-0418">Kinase</keyword>
<reference evidence="8" key="1">
    <citation type="submission" date="2025-08" db="UniProtKB">
        <authorList>
            <consortium name="RefSeq"/>
        </authorList>
    </citation>
    <scope>IDENTIFICATION</scope>
</reference>
<dbReference type="GO" id="GO:0004674">
    <property type="term" value="F:protein serine/threonine kinase activity"/>
    <property type="evidence" value="ECO:0007669"/>
    <property type="project" value="UniProtKB-KW"/>
</dbReference>
<dbReference type="PANTHER" id="PTHR24346:SF82">
    <property type="entry name" value="KP78A-RELATED"/>
    <property type="match status" value="1"/>
</dbReference>
<evidence type="ECO:0000256" key="2">
    <source>
        <dbReference type="ARBA" id="ARBA00022679"/>
    </source>
</evidence>
<dbReference type="GO" id="GO:0005737">
    <property type="term" value="C:cytoplasm"/>
    <property type="evidence" value="ECO:0007669"/>
    <property type="project" value="TreeGrafter"/>
</dbReference>
<dbReference type="InterPro" id="IPR000719">
    <property type="entry name" value="Prot_kinase_dom"/>
</dbReference>
<name>A0A6P7TUL6_9MOLL</name>
<accession>A0A6P7TUL6</accession>
<evidence type="ECO:0000259" key="6">
    <source>
        <dbReference type="PROSITE" id="PS50011"/>
    </source>
</evidence>